<dbReference type="EMBL" id="GBRH01254947">
    <property type="protein sequence ID" value="JAD42948.1"/>
    <property type="molecule type" value="Transcribed_RNA"/>
</dbReference>
<name>A0A0A8ZYY9_ARUDO</name>
<reference evidence="1" key="2">
    <citation type="journal article" date="2015" name="Data Brief">
        <title>Shoot transcriptome of the giant reed, Arundo donax.</title>
        <authorList>
            <person name="Barrero R.A."/>
            <person name="Guerrero F.D."/>
            <person name="Moolhuijzen P."/>
            <person name="Goolsby J.A."/>
            <person name="Tidwell J."/>
            <person name="Bellgard S.E."/>
            <person name="Bellgard M.I."/>
        </authorList>
    </citation>
    <scope>NUCLEOTIDE SEQUENCE</scope>
    <source>
        <tissue evidence="1">Shoot tissue taken approximately 20 cm above the soil surface</tissue>
    </source>
</reference>
<dbReference type="AlphaFoldDB" id="A0A0A8ZYY9"/>
<reference evidence="1" key="1">
    <citation type="submission" date="2014-09" db="EMBL/GenBank/DDBJ databases">
        <authorList>
            <person name="Magalhaes I.L.F."/>
            <person name="Oliveira U."/>
            <person name="Santos F.R."/>
            <person name="Vidigal T.H.D.A."/>
            <person name="Brescovit A.D."/>
            <person name="Santos A.J."/>
        </authorList>
    </citation>
    <scope>NUCLEOTIDE SEQUENCE</scope>
    <source>
        <tissue evidence="1">Shoot tissue taken approximately 20 cm above the soil surface</tissue>
    </source>
</reference>
<evidence type="ECO:0000313" key="1">
    <source>
        <dbReference type="EMBL" id="JAD42948.1"/>
    </source>
</evidence>
<organism evidence="1">
    <name type="scientific">Arundo donax</name>
    <name type="common">Giant reed</name>
    <name type="synonym">Donax arundinaceus</name>
    <dbReference type="NCBI Taxonomy" id="35708"/>
    <lineage>
        <taxon>Eukaryota</taxon>
        <taxon>Viridiplantae</taxon>
        <taxon>Streptophyta</taxon>
        <taxon>Embryophyta</taxon>
        <taxon>Tracheophyta</taxon>
        <taxon>Spermatophyta</taxon>
        <taxon>Magnoliopsida</taxon>
        <taxon>Liliopsida</taxon>
        <taxon>Poales</taxon>
        <taxon>Poaceae</taxon>
        <taxon>PACMAD clade</taxon>
        <taxon>Arundinoideae</taxon>
        <taxon>Arundineae</taxon>
        <taxon>Arundo</taxon>
    </lineage>
</organism>
<proteinExistence type="predicted"/>
<sequence length="35" mass="4012">MRRLDHLKTVYMSGFQCYRAQVEAAVWHSGEGRGA</sequence>
<protein>
    <submittedName>
        <fullName evidence="1">Uncharacterized protein</fullName>
    </submittedName>
</protein>
<accession>A0A0A8ZYY9</accession>